<evidence type="ECO:0000313" key="2">
    <source>
        <dbReference type="EMBL" id="MBL7255854.1"/>
    </source>
</evidence>
<reference evidence="2 3" key="1">
    <citation type="submission" date="2021-01" db="EMBL/GenBank/DDBJ databases">
        <title>Actinoplanes sp. nov. LDG1-01 isolated from lichen.</title>
        <authorList>
            <person name="Saeng-In P."/>
            <person name="Phongsopitanun W."/>
            <person name="Kanchanasin P."/>
            <person name="Yuki M."/>
            <person name="Kudo T."/>
            <person name="Ohkuma M."/>
            <person name="Tanasupawat S."/>
        </authorList>
    </citation>
    <scope>NUCLEOTIDE SEQUENCE [LARGE SCALE GENOMIC DNA]</scope>
    <source>
        <strain evidence="2 3">LDG1-01</strain>
    </source>
</reference>
<sequence length="184" mass="18972">MRSPVRLSAALALPLAAAGCYVTEADPAPVLSSLAPSCAVTGLDAGEPVIHEPRLTGYHEVVVRAGRVESSVLQHSDPERPRITWTALKTATVDDVLRAAAQPDAGRSPGRDELAAAVAGLGAEDGTFIGYAAVRPIELRFTGTCADGGVISGYLYSWTGSEVGVVKCGTPATATARLAQSERC</sequence>
<keyword evidence="1" id="KW-0732">Signal</keyword>
<feature type="signal peptide" evidence="1">
    <location>
        <begin position="1"/>
        <end position="17"/>
    </location>
</feature>
<protein>
    <recommendedName>
        <fullName evidence="4">Lipoprotein</fullName>
    </recommendedName>
</protein>
<dbReference type="Proteomes" id="UP000598996">
    <property type="component" value="Unassembled WGS sequence"/>
</dbReference>
<proteinExistence type="predicted"/>
<dbReference type="RefSeq" id="WP_202992355.1">
    <property type="nucleotide sequence ID" value="NZ_JAENHO010000004.1"/>
</dbReference>
<evidence type="ECO:0008006" key="4">
    <source>
        <dbReference type="Google" id="ProtNLM"/>
    </source>
</evidence>
<dbReference type="EMBL" id="JAENHO010000004">
    <property type="protein sequence ID" value="MBL7255854.1"/>
    <property type="molecule type" value="Genomic_DNA"/>
</dbReference>
<name>A0ABS1VNZ4_9ACTN</name>
<evidence type="ECO:0000256" key="1">
    <source>
        <dbReference type="SAM" id="SignalP"/>
    </source>
</evidence>
<evidence type="ECO:0000313" key="3">
    <source>
        <dbReference type="Proteomes" id="UP000598996"/>
    </source>
</evidence>
<organism evidence="2 3">
    <name type="scientific">Paractinoplanes lichenicola</name>
    <dbReference type="NCBI Taxonomy" id="2802976"/>
    <lineage>
        <taxon>Bacteria</taxon>
        <taxon>Bacillati</taxon>
        <taxon>Actinomycetota</taxon>
        <taxon>Actinomycetes</taxon>
        <taxon>Micromonosporales</taxon>
        <taxon>Micromonosporaceae</taxon>
        <taxon>Paractinoplanes</taxon>
    </lineage>
</organism>
<gene>
    <name evidence="2" type="ORF">JKJ07_16240</name>
</gene>
<comment type="caution">
    <text evidence="2">The sequence shown here is derived from an EMBL/GenBank/DDBJ whole genome shotgun (WGS) entry which is preliminary data.</text>
</comment>
<dbReference type="PROSITE" id="PS51257">
    <property type="entry name" value="PROKAR_LIPOPROTEIN"/>
    <property type="match status" value="1"/>
</dbReference>
<keyword evidence="3" id="KW-1185">Reference proteome</keyword>
<feature type="chain" id="PRO_5045048171" description="Lipoprotein" evidence="1">
    <location>
        <begin position="18"/>
        <end position="184"/>
    </location>
</feature>
<accession>A0ABS1VNZ4</accession>